<dbReference type="InterPro" id="IPR036036">
    <property type="entry name" value="SOCS_box-like_dom_sf"/>
</dbReference>
<dbReference type="CDD" id="cd03716">
    <property type="entry name" value="SOCS_ASB_like"/>
    <property type="match status" value="1"/>
</dbReference>
<dbReference type="PROSITE" id="PS50088">
    <property type="entry name" value="ANK_REPEAT"/>
    <property type="match status" value="2"/>
</dbReference>
<evidence type="ECO:0000313" key="6">
    <source>
        <dbReference type="Proteomes" id="UP000746747"/>
    </source>
</evidence>
<dbReference type="Pfam" id="PF07525">
    <property type="entry name" value="SOCS_box"/>
    <property type="match status" value="1"/>
</dbReference>
<evidence type="ECO:0000313" key="5">
    <source>
        <dbReference type="EMBL" id="CAG9531150.1"/>
    </source>
</evidence>
<comment type="caution">
    <text evidence="5">The sequence shown here is derived from an EMBL/GenBank/DDBJ whole genome shotgun (WGS) entry which is preliminary data.</text>
</comment>
<dbReference type="SMART" id="SM00969">
    <property type="entry name" value="SOCS_box"/>
    <property type="match status" value="1"/>
</dbReference>
<keyword evidence="2 3" id="KW-0040">ANK repeat</keyword>
<evidence type="ECO:0000256" key="1">
    <source>
        <dbReference type="ARBA" id="ARBA00022737"/>
    </source>
</evidence>
<evidence type="ECO:0000259" key="4">
    <source>
        <dbReference type="PROSITE" id="PS50225"/>
    </source>
</evidence>
<dbReference type="InterPro" id="IPR002110">
    <property type="entry name" value="Ankyrin_rpt"/>
</dbReference>
<name>A0A8J2MJX7_9BILA</name>
<dbReference type="InterPro" id="IPR001496">
    <property type="entry name" value="SOCS_box"/>
</dbReference>
<gene>
    <name evidence="5" type="ORF">CJOHNSTONI_LOCUS1572</name>
</gene>
<dbReference type="AlphaFoldDB" id="A0A8J2MJX7"/>
<protein>
    <recommendedName>
        <fullName evidence="4">SOCS box domain-containing protein</fullName>
    </recommendedName>
</protein>
<keyword evidence="6" id="KW-1185">Reference proteome</keyword>
<dbReference type="PANTHER" id="PTHR24198">
    <property type="entry name" value="ANKYRIN REPEAT AND PROTEIN KINASE DOMAIN-CONTAINING PROTEIN"/>
    <property type="match status" value="1"/>
</dbReference>
<dbReference type="PANTHER" id="PTHR24198:SF165">
    <property type="entry name" value="ANKYRIN REPEAT-CONTAINING PROTEIN-RELATED"/>
    <property type="match status" value="1"/>
</dbReference>
<feature type="domain" description="SOCS box" evidence="4">
    <location>
        <begin position="326"/>
        <end position="373"/>
    </location>
</feature>
<dbReference type="Proteomes" id="UP000746747">
    <property type="component" value="Unassembled WGS sequence"/>
</dbReference>
<feature type="repeat" description="ANK" evidence="3">
    <location>
        <begin position="172"/>
        <end position="204"/>
    </location>
</feature>
<dbReference type="EMBL" id="CAKAEH010000486">
    <property type="protein sequence ID" value="CAG9531150.1"/>
    <property type="molecule type" value="Genomic_DNA"/>
</dbReference>
<dbReference type="SUPFAM" id="SSF48403">
    <property type="entry name" value="Ankyrin repeat"/>
    <property type="match status" value="2"/>
</dbReference>
<dbReference type="Pfam" id="PF00023">
    <property type="entry name" value="Ank"/>
    <property type="match status" value="2"/>
</dbReference>
<dbReference type="SUPFAM" id="SSF158235">
    <property type="entry name" value="SOCS box-like"/>
    <property type="match status" value="1"/>
</dbReference>
<keyword evidence="1" id="KW-0677">Repeat</keyword>
<feature type="repeat" description="ANK" evidence="3">
    <location>
        <begin position="56"/>
        <end position="88"/>
    </location>
</feature>
<dbReference type="Gene3D" id="1.25.40.20">
    <property type="entry name" value="Ankyrin repeat-containing domain"/>
    <property type="match status" value="2"/>
</dbReference>
<evidence type="ECO:0000256" key="3">
    <source>
        <dbReference type="PROSITE-ProRule" id="PRU00023"/>
    </source>
</evidence>
<dbReference type="InterPro" id="IPR036770">
    <property type="entry name" value="Ankyrin_rpt-contain_sf"/>
</dbReference>
<dbReference type="GO" id="GO:0035556">
    <property type="term" value="P:intracellular signal transduction"/>
    <property type="evidence" value="ECO:0007669"/>
    <property type="project" value="InterPro"/>
</dbReference>
<reference evidence="5" key="1">
    <citation type="submission" date="2021-09" db="EMBL/GenBank/DDBJ databases">
        <authorList>
            <consortium name="Pathogen Informatics"/>
        </authorList>
    </citation>
    <scope>NUCLEOTIDE SEQUENCE</scope>
</reference>
<sequence length="382" mass="43454">MMKKFVEWGCNIFGFSWDGSTALMIAVNMNFYDGVEWLLNKAGDKAAELANIRTRDGQTSLLIAVNGGYAKILELLIKYGANCNVPNCNRMHPIALAALNKHPKCVELLLPHVNHDVLMVTDLDPVQAAASSQCYDSLTLLVNFGYSLEVPCYWEEGIEMPHLYTYPLIAREYCTPLYVATQNDNYAIVKFLIEAGAKMTYTSLYFSPFLVVLQDFRNFNILLQYLENDVDVNAISTDSTFNVPDALLVSLSSYKWYRLVILLSCGLDPMLKNWCRCKYGRSLLQDIIESPNIGNAKKLLKMLLYFSPFIPACCNEIANVIRTDITKVPKLCHLCRLAIRKLFPTSKLLYGRFVKDLPISQRMKDYLNFQNTTYSSFPPFFC</sequence>
<organism evidence="5 6">
    <name type="scientific">Cercopithifilaria johnstoni</name>
    <dbReference type="NCBI Taxonomy" id="2874296"/>
    <lineage>
        <taxon>Eukaryota</taxon>
        <taxon>Metazoa</taxon>
        <taxon>Ecdysozoa</taxon>
        <taxon>Nematoda</taxon>
        <taxon>Chromadorea</taxon>
        <taxon>Rhabditida</taxon>
        <taxon>Spirurina</taxon>
        <taxon>Spiruromorpha</taxon>
        <taxon>Filarioidea</taxon>
        <taxon>Onchocercidae</taxon>
        <taxon>Cercopithifilaria</taxon>
    </lineage>
</organism>
<dbReference type="PROSITE" id="PS50225">
    <property type="entry name" value="SOCS"/>
    <property type="match status" value="1"/>
</dbReference>
<dbReference type="SMART" id="SM00248">
    <property type="entry name" value="ANK"/>
    <property type="match status" value="6"/>
</dbReference>
<evidence type="ECO:0000256" key="2">
    <source>
        <dbReference type="ARBA" id="ARBA00023043"/>
    </source>
</evidence>
<dbReference type="OrthoDB" id="366390at2759"/>
<accession>A0A8J2MJX7</accession>
<proteinExistence type="predicted"/>
<dbReference type="Pfam" id="PF12796">
    <property type="entry name" value="Ank_2"/>
    <property type="match status" value="1"/>
</dbReference>
<dbReference type="PROSITE" id="PS50297">
    <property type="entry name" value="ANK_REP_REGION"/>
    <property type="match status" value="2"/>
</dbReference>